<keyword evidence="2" id="KW-1185">Reference proteome</keyword>
<gene>
    <name evidence="1" type="ORF">M8818_001036</name>
</gene>
<evidence type="ECO:0000313" key="1">
    <source>
        <dbReference type="EMBL" id="KAK8219302.1"/>
    </source>
</evidence>
<protein>
    <submittedName>
        <fullName evidence="1">Uncharacterized protein</fullName>
    </submittedName>
</protein>
<name>A0ACC3SQE8_9PEZI</name>
<accession>A0ACC3SQE8</accession>
<dbReference type="EMBL" id="JAMKPW020000004">
    <property type="protein sequence ID" value="KAK8219302.1"/>
    <property type="molecule type" value="Genomic_DNA"/>
</dbReference>
<dbReference type="Proteomes" id="UP001320706">
    <property type="component" value="Unassembled WGS sequence"/>
</dbReference>
<evidence type="ECO:0000313" key="2">
    <source>
        <dbReference type="Proteomes" id="UP001320706"/>
    </source>
</evidence>
<proteinExistence type="predicted"/>
<sequence length="267" mass="30025">MLLPESEAFPRHSPRRDPESNRRHCTCSQSPPSMFHHLPQEWATDRSSVQGADKHFILALLLPRSYSPSPYPISEQPLPRRCILPFFPHPYLTPKMPSYEVEHVCPLTSGQKDSLAEDITKIHTERFGAPSLFVNVRFTDTRDHVTYAGGVRRNMNKIVATVRHGASRTQADYAAVGEALMQTWEKIVSVPAPGPRSTEDKDADTSLKTVFFLGAIVAGMEQGFVLPPAGEDAEWMRENMHAFRAKADSGDEDMKGLVEEIERRKMV</sequence>
<organism evidence="1 2">
    <name type="scientific">Zalaria obscura</name>
    <dbReference type="NCBI Taxonomy" id="2024903"/>
    <lineage>
        <taxon>Eukaryota</taxon>
        <taxon>Fungi</taxon>
        <taxon>Dikarya</taxon>
        <taxon>Ascomycota</taxon>
        <taxon>Pezizomycotina</taxon>
        <taxon>Dothideomycetes</taxon>
        <taxon>Dothideomycetidae</taxon>
        <taxon>Dothideales</taxon>
        <taxon>Zalariaceae</taxon>
        <taxon>Zalaria</taxon>
    </lineage>
</organism>
<reference evidence="1" key="1">
    <citation type="submission" date="2024-02" db="EMBL/GenBank/DDBJ databases">
        <title>Metagenome Assembled Genome of Zalaria obscura JY119.</title>
        <authorList>
            <person name="Vighnesh L."/>
            <person name="Jagadeeshwari U."/>
            <person name="Venkata Ramana C."/>
            <person name="Sasikala C."/>
        </authorList>
    </citation>
    <scope>NUCLEOTIDE SEQUENCE</scope>
    <source>
        <strain evidence="1">JY119</strain>
    </source>
</reference>
<comment type="caution">
    <text evidence="1">The sequence shown here is derived from an EMBL/GenBank/DDBJ whole genome shotgun (WGS) entry which is preliminary data.</text>
</comment>